<sequence>MRYLFISENELLYDFADFLWNNGNSIYVQKCSDYDCVVMIQDGNVSFAGQAITALVFANDGIYTNAIPFPHKLFHIEQLDQRGLDRFLAWCKKFRLFGYNEP</sequence>
<dbReference type="EMBL" id="CP107006">
    <property type="protein sequence ID" value="UYQ91430.1"/>
    <property type="molecule type" value="Genomic_DNA"/>
</dbReference>
<dbReference type="Proteomes" id="UP001162741">
    <property type="component" value="Chromosome"/>
</dbReference>
<evidence type="ECO:0000313" key="2">
    <source>
        <dbReference type="Proteomes" id="UP001162741"/>
    </source>
</evidence>
<protein>
    <submittedName>
        <fullName evidence="1">Uncharacterized protein</fullName>
    </submittedName>
</protein>
<organism evidence="1 2">
    <name type="scientific">Chitinophaga horti</name>
    <dbReference type="NCBI Taxonomy" id="2920382"/>
    <lineage>
        <taxon>Bacteria</taxon>
        <taxon>Pseudomonadati</taxon>
        <taxon>Bacteroidota</taxon>
        <taxon>Chitinophagia</taxon>
        <taxon>Chitinophagales</taxon>
        <taxon>Chitinophagaceae</taxon>
        <taxon>Chitinophaga</taxon>
    </lineage>
</organism>
<name>A0ABY6IVM7_9BACT</name>
<reference evidence="1" key="1">
    <citation type="submission" date="2022-10" db="EMBL/GenBank/DDBJ databases">
        <title>Chitinophaga sp. nov., isolated from soil.</title>
        <authorList>
            <person name="Jeon C.O."/>
        </authorList>
    </citation>
    <scope>NUCLEOTIDE SEQUENCE</scope>
    <source>
        <strain evidence="1">R8</strain>
    </source>
</reference>
<accession>A0ABY6IVM7</accession>
<keyword evidence="2" id="KW-1185">Reference proteome</keyword>
<gene>
    <name evidence="1" type="ORF">MKQ68_15155</name>
</gene>
<proteinExistence type="predicted"/>
<evidence type="ECO:0000313" key="1">
    <source>
        <dbReference type="EMBL" id="UYQ91430.1"/>
    </source>
</evidence>
<dbReference type="RefSeq" id="WP_264279856.1">
    <property type="nucleotide sequence ID" value="NZ_CP107006.1"/>
</dbReference>